<name>A0A6C0P0Z0_9BACL</name>
<organism evidence="9 10">
    <name type="scientific">Paenibacillus rhizovicinus</name>
    <dbReference type="NCBI Taxonomy" id="2704463"/>
    <lineage>
        <taxon>Bacteria</taxon>
        <taxon>Bacillati</taxon>
        <taxon>Bacillota</taxon>
        <taxon>Bacilli</taxon>
        <taxon>Bacillales</taxon>
        <taxon>Paenibacillaceae</taxon>
        <taxon>Paenibacillus</taxon>
    </lineage>
</organism>
<evidence type="ECO:0000256" key="4">
    <source>
        <dbReference type="ARBA" id="ARBA00022679"/>
    </source>
</evidence>
<dbReference type="GO" id="GO:0008483">
    <property type="term" value="F:transaminase activity"/>
    <property type="evidence" value="ECO:0007669"/>
    <property type="project" value="UniProtKB-KW"/>
</dbReference>
<evidence type="ECO:0000313" key="9">
    <source>
        <dbReference type="EMBL" id="QHW32200.1"/>
    </source>
</evidence>
<dbReference type="SUPFAM" id="SSF53383">
    <property type="entry name" value="PLP-dependent transferases"/>
    <property type="match status" value="1"/>
</dbReference>
<dbReference type="PANTHER" id="PTHR43586:SF4">
    <property type="entry name" value="ISOPENICILLIN N EPIMERASE"/>
    <property type="match status" value="1"/>
</dbReference>
<reference evidence="9 10" key="1">
    <citation type="submission" date="2020-02" db="EMBL/GenBank/DDBJ databases">
        <title>Paenibacillus sp. nov., isolated from rhizosphere soil of tomato.</title>
        <authorList>
            <person name="Weon H.-Y."/>
            <person name="Lee S.A."/>
        </authorList>
    </citation>
    <scope>NUCLEOTIDE SEQUENCE [LARGE SCALE GENOMIC DNA]</scope>
    <source>
        <strain evidence="9 10">14171R-81</strain>
    </source>
</reference>
<evidence type="ECO:0000256" key="5">
    <source>
        <dbReference type="ARBA" id="ARBA00022898"/>
    </source>
</evidence>
<dbReference type="GO" id="GO:0030170">
    <property type="term" value="F:pyridoxal phosphate binding"/>
    <property type="evidence" value="ECO:0007669"/>
    <property type="project" value="InterPro"/>
</dbReference>
<sequence length="391" mass="41978">MVEVKGDRPFIYLDHAATSWPKPAAVIEAVREAMEHDSANPGRGSHAMAVRASRILFDTRKSLAKLLAVKNPNDIAFALNTSMALNTVIKGFLKPGDHVIATAIEHNSVRRPLEYLKKLGIIDVTYVEPDERGQLDAKQVGLAFRPNTKLAVVSHSSNLLGSILPVADIGELTRRNGVKLLVDAAQTAGIMDIDVEGMGIDFLAFPGHKGLLGPQGTGGLYIHPDVDLEPLLHGGTGSQSESIEQPSVRPDRYEAGTQNTAGISGLGAGVKYVLHETVQKIHNKEWALTQNIMEGLGALKNVRLLGPELGQPRTGIVSFVIDGADPSEIGFILDQHYNIAVRTGFHCTPLAHETAGTLETGAVRASVGCFTTSQEVEAFVEAVKEIVQHYS</sequence>
<dbReference type="InterPro" id="IPR015424">
    <property type="entry name" value="PyrdxlP-dep_Trfase"/>
</dbReference>
<dbReference type="InterPro" id="IPR015421">
    <property type="entry name" value="PyrdxlP-dep_Trfase_major"/>
</dbReference>
<comment type="catalytic activity">
    <reaction evidence="6">
        <text>(sulfur carrier)-H + L-cysteine = (sulfur carrier)-SH + L-alanine</text>
        <dbReference type="Rhea" id="RHEA:43892"/>
        <dbReference type="Rhea" id="RHEA-COMP:14737"/>
        <dbReference type="Rhea" id="RHEA-COMP:14739"/>
        <dbReference type="ChEBI" id="CHEBI:29917"/>
        <dbReference type="ChEBI" id="CHEBI:35235"/>
        <dbReference type="ChEBI" id="CHEBI:57972"/>
        <dbReference type="ChEBI" id="CHEBI:64428"/>
        <dbReference type="EC" id="2.8.1.7"/>
    </reaction>
</comment>
<gene>
    <name evidence="9" type="ORF">GZH47_16255</name>
</gene>
<dbReference type="EC" id="2.8.1.7" evidence="3"/>
<keyword evidence="5" id="KW-0663">Pyridoxal phosphate</keyword>
<dbReference type="InterPro" id="IPR010970">
    <property type="entry name" value="Cys_dSase_SufS"/>
</dbReference>
<evidence type="ECO:0000256" key="7">
    <source>
        <dbReference type="SAM" id="MobiDB-lite"/>
    </source>
</evidence>
<protein>
    <recommendedName>
        <fullName evidence="3">cysteine desulfurase</fullName>
        <ecNumber evidence="3">2.8.1.7</ecNumber>
    </recommendedName>
</protein>
<dbReference type="InterPro" id="IPR010969">
    <property type="entry name" value="Cys_dSase-rel_unknwn_funct"/>
</dbReference>
<dbReference type="InterPro" id="IPR000192">
    <property type="entry name" value="Aminotrans_V_dom"/>
</dbReference>
<proteinExistence type="inferred from homology"/>
<comment type="cofactor">
    <cofactor evidence="1">
        <name>pyridoxal 5'-phosphate</name>
        <dbReference type="ChEBI" id="CHEBI:597326"/>
    </cofactor>
</comment>
<dbReference type="EMBL" id="CP048286">
    <property type="protein sequence ID" value="QHW32200.1"/>
    <property type="molecule type" value="Genomic_DNA"/>
</dbReference>
<evidence type="ECO:0000256" key="1">
    <source>
        <dbReference type="ARBA" id="ARBA00001933"/>
    </source>
</evidence>
<dbReference type="PANTHER" id="PTHR43586">
    <property type="entry name" value="CYSTEINE DESULFURASE"/>
    <property type="match status" value="1"/>
</dbReference>
<keyword evidence="9" id="KW-0032">Aminotransferase</keyword>
<evidence type="ECO:0000256" key="3">
    <source>
        <dbReference type="ARBA" id="ARBA00012239"/>
    </source>
</evidence>
<evidence type="ECO:0000259" key="8">
    <source>
        <dbReference type="Pfam" id="PF00266"/>
    </source>
</evidence>
<dbReference type="InterPro" id="IPR016454">
    <property type="entry name" value="Cysteine_dSase"/>
</dbReference>
<dbReference type="Gene3D" id="3.90.1150.10">
    <property type="entry name" value="Aspartate Aminotransferase, domain 1"/>
    <property type="match status" value="1"/>
</dbReference>
<evidence type="ECO:0000256" key="2">
    <source>
        <dbReference type="ARBA" id="ARBA00010447"/>
    </source>
</evidence>
<evidence type="ECO:0000313" key="10">
    <source>
        <dbReference type="Proteomes" id="UP000479114"/>
    </source>
</evidence>
<keyword evidence="10" id="KW-1185">Reference proteome</keyword>
<feature type="domain" description="Aminotransferase class V" evidence="8">
    <location>
        <begin position="11"/>
        <end position="379"/>
    </location>
</feature>
<dbReference type="GO" id="GO:0006534">
    <property type="term" value="P:cysteine metabolic process"/>
    <property type="evidence" value="ECO:0007669"/>
    <property type="project" value="InterPro"/>
</dbReference>
<evidence type="ECO:0000256" key="6">
    <source>
        <dbReference type="ARBA" id="ARBA00050776"/>
    </source>
</evidence>
<dbReference type="KEGG" id="prz:GZH47_16255"/>
<dbReference type="CDD" id="cd06453">
    <property type="entry name" value="SufS_like"/>
    <property type="match status" value="1"/>
</dbReference>
<dbReference type="Pfam" id="PF00266">
    <property type="entry name" value="Aminotran_5"/>
    <property type="match status" value="1"/>
</dbReference>
<dbReference type="PIRSF" id="PIRSF005572">
    <property type="entry name" value="NifS"/>
    <property type="match status" value="1"/>
</dbReference>
<dbReference type="Proteomes" id="UP000479114">
    <property type="component" value="Chromosome"/>
</dbReference>
<dbReference type="NCBIfam" id="TIGR01977">
    <property type="entry name" value="am_tr_V_EF2568"/>
    <property type="match status" value="1"/>
</dbReference>
<comment type="similarity">
    <text evidence="2">Belongs to the class-V pyridoxal-phosphate-dependent aminotransferase family. Csd subfamily.</text>
</comment>
<feature type="region of interest" description="Disordered" evidence="7">
    <location>
        <begin position="233"/>
        <end position="259"/>
    </location>
</feature>
<dbReference type="AlphaFoldDB" id="A0A6C0P0Z0"/>
<dbReference type="InterPro" id="IPR015422">
    <property type="entry name" value="PyrdxlP-dep_Trfase_small"/>
</dbReference>
<dbReference type="GO" id="GO:0031071">
    <property type="term" value="F:cysteine desulfurase activity"/>
    <property type="evidence" value="ECO:0007669"/>
    <property type="project" value="UniProtKB-EC"/>
</dbReference>
<accession>A0A6C0P0Z0</accession>
<keyword evidence="4 9" id="KW-0808">Transferase</keyword>
<dbReference type="RefSeq" id="WP_162641219.1">
    <property type="nucleotide sequence ID" value="NZ_CP048286.1"/>
</dbReference>
<dbReference type="Gene3D" id="3.40.640.10">
    <property type="entry name" value="Type I PLP-dependent aspartate aminotransferase-like (Major domain)"/>
    <property type="match status" value="1"/>
</dbReference>